<evidence type="ECO:0000313" key="12">
    <source>
        <dbReference type="EMBL" id="ROT81052.1"/>
    </source>
</evidence>
<feature type="disulfide bond" evidence="6">
    <location>
        <begin position="454"/>
        <end position="472"/>
    </location>
</feature>
<dbReference type="InterPro" id="IPR016187">
    <property type="entry name" value="CTDL_fold"/>
</dbReference>
<feature type="compositionally biased region" description="Pro residues" evidence="8">
    <location>
        <begin position="1100"/>
        <end position="1128"/>
    </location>
</feature>
<keyword evidence="2 9" id="KW-0812">Transmembrane</keyword>
<feature type="domain" description="C-type lectin" evidence="10">
    <location>
        <begin position="220"/>
        <end position="342"/>
    </location>
</feature>
<dbReference type="InterPro" id="IPR038050">
    <property type="entry name" value="Neuro_actylchol_rec"/>
</dbReference>
<dbReference type="SMART" id="SM00034">
    <property type="entry name" value="CLECT"/>
    <property type="match status" value="1"/>
</dbReference>
<dbReference type="GO" id="GO:0004888">
    <property type="term" value="F:transmembrane signaling receptor activity"/>
    <property type="evidence" value="ECO:0007669"/>
    <property type="project" value="InterPro"/>
</dbReference>
<gene>
    <name evidence="12" type="ORF">C7M84_000211</name>
</gene>
<dbReference type="InterPro" id="IPR036719">
    <property type="entry name" value="Neuro-gated_channel_TM_sf"/>
</dbReference>
<dbReference type="AlphaFoldDB" id="A0A423TXB2"/>
<feature type="region of interest" description="Disordered" evidence="8">
    <location>
        <begin position="964"/>
        <end position="1047"/>
    </location>
</feature>
<dbReference type="SUPFAM" id="SSF49899">
    <property type="entry name" value="Concanavalin A-like lectins/glucanases"/>
    <property type="match status" value="1"/>
</dbReference>
<feature type="disulfide bond" evidence="6">
    <location>
        <begin position="447"/>
        <end position="459"/>
    </location>
</feature>
<evidence type="ECO:0000256" key="5">
    <source>
        <dbReference type="ARBA" id="ARBA00023157"/>
    </source>
</evidence>
<evidence type="ECO:0000256" key="2">
    <source>
        <dbReference type="ARBA" id="ARBA00022692"/>
    </source>
</evidence>
<dbReference type="PROSITE" id="PS50041">
    <property type="entry name" value="C_TYPE_LECTIN_2"/>
    <property type="match status" value="1"/>
</dbReference>
<dbReference type="InterPro" id="IPR036055">
    <property type="entry name" value="LDL_receptor-like_sf"/>
</dbReference>
<accession>A0A423TXB2</accession>
<dbReference type="GO" id="GO:0005230">
    <property type="term" value="F:extracellular ligand-gated monoatomic ion channel activity"/>
    <property type="evidence" value="ECO:0007669"/>
    <property type="project" value="InterPro"/>
</dbReference>
<reference evidence="12 13" key="1">
    <citation type="submission" date="2018-04" db="EMBL/GenBank/DDBJ databases">
        <authorList>
            <person name="Zhang X."/>
            <person name="Yuan J."/>
            <person name="Li F."/>
            <person name="Xiang J."/>
        </authorList>
    </citation>
    <scope>NUCLEOTIDE SEQUENCE [LARGE SCALE GENOMIC DNA]</scope>
    <source>
        <tissue evidence="12">Muscle</tissue>
    </source>
</reference>
<evidence type="ECO:0000259" key="10">
    <source>
        <dbReference type="PROSITE" id="PS50041"/>
    </source>
</evidence>
<evidence type="ECO:0000256" key="3">
    <source>
        <dbReference type="ARBA" id="ARBA00022989"/>
    </source>
</evidence>
<feature type="transmembrane region" description="Helical" evidence="9">
    <location>
        <begin position="786"/>
        <end position="807"/>
    </location>
</feature>
<dbReference type="InterPro" id="IPR001759">
    <property type="entry name" value="PTX_dom"/>
</dbReference>
<dbReference type="Pfam" id="PF02931">
    <property type="entry name" value="Neur_chan_LBD"/>
    <property type="match status" value="1"/>
</dbReference>
<dbReference type="PROSITE" id="PS01209">
    <property type="entry name" value="LDLRA_1"/>
    <property type="match status" value="1"/>
</dbReference>
<feature type="disulfide bond" evidence="6">
    <location>
        <begin position="466"/>
        <end position="481"/>
    </location>
</feature>
<dbReference type="EMBL" id="QCYY01001033">
    <property type="protein sequence ID" value="ROT81052.1"/>
    <property type="molecule type" value="Genomic_DNA"/>
</dbReference>
<keyword evidence="3 9" id="KW-1133">Transmembrane helix</keyword>
<dbReference type="PROSITE" id="PS51828">
    <property type="entry name" value="PTX_2"/>
    <property type="match status" value="1"/>
</dbReference>
<dbReference type="SMART" id="SM00159">
    <property type="entry name" value="PTX"/>
    <property type="match status" value="1"/>
</dbReference>
<feature type="compositionally biased region" description="Pro residues" evidence="8">
    <location>
        <begin position="1012"/>
        <end position="1033"/>
    </location>
</feature>
<dbReference type="Gene3D" id="4.10.400.10">
    <property type="entry name" value="Low-density Lipoprotein Receptor"/>
    <property type="match status" value="1"/>
</dbReference>
<evidence type="ECO:0000256" key="6">
    <source>
        <dbReference type="PROSITE-ProRule" id="PRU00124"/>
    </source>
</evidence>
<comment type="caution">
    <text evidence="7">Lacks conserved residue(s) required for the propagation of feature annotation.</text>
</comment>
<keyword evidence="13" id="KW-1185">Reference proteome</keyword>
<dbReference type="PANTHER" id="PTHR18945">
    <property type="entry name" value="NEUROTRANSMITTER GATED ION CHANNEL"/>
    <property type="match status" value="1"/>
</dbReference>
<dbReference type="Gene3D" id="2.70.170.10">
    <property type="entry name" value="Neurotransmitter-gated ion-channel ligand-binding domain"/>
    <property type="match status" value="1"/>
</dbReference>
<dbReference type="PRINTS" id="PR00895">
    <property type="entry name" value="PENTAXIN"/>
</dbReference>
<dbReference type="InterPro" id="IPR006201">
    <property type="entry name" value="Neur_channel"/>
</dbReference>
<dbReference type="SUPFAM" id="SSF63712">
    <property type="entry name" value="Nicotinic receptor ligand binding domain-like"/>
    <property type="match status" value="1"/>
</dbReference>
<dbReference type="Gene3D" id="1.20.58.390">
    <property type="entry name" value="Neurotransmitter-gated ion-channel transmembrane domain"/>
    <property type="match status" value="1"/>
</dbReference>
<feature type="region of interest" description="Disordered" evidence="8">
    <location>
        <begin position="890"/>
        <end position="932"/>
    </location>
</feature>
<evidence type="ECO:0000259" key="11">
    <source>
        <dbReference type="PROSITE" id="PS51828"/>
    </source>
</evidence>
<feature type="compositionally biased region" description="Pro residues" evidence="8">
    <location>
        <begin position="1151"/>
        <end position="1168"/>
    </location>
</feature>
<evidence type="ECO:0000256" key="7">
    <source>
        <dbReference type="PROSITE-ProRule" id="PRU01172"/>
    </source>
</evidence>
<dbReference type="Pfam" id="PF00354">
    <property type="entry name" value="Pentaxin"/>
    <property type="match status" value="1"/>
</dbReference>
<reference evidence="12 13" key="2">
    <citation type="submission" date="2019-01" db="EMBL/GenBank/DDBJ databases">
        <title>The decoding of complex shrimp genome reveals the adaptation for benthos swimmer, frequently molting mechanism and breeding impact on genome.</title>
        <authorList>
            <person name="Sun Y."/>
            <person name="Gao Y."/>
            <person name="Yu Y."/>
        </authorList>
    </citation>
    <scope>NUCLEOTIDE SEQUENCE [LARGE SCALE GENOMIC DNA]</scope>
    <source>
        <tissue evidence="12">Muscle</tissue>
    </source>
</reference>
<evidence type="ECO:0000256" key="4">
    <source>
        <dbReference type="ARBA" id="ARBA00023136"/>
    </source>
</evidence>
<feature type="compositionally biased region" description="Polar residues" evidence="8">
    <location>
        <begin position="1037"/>
        <end position="1047"/>
    </location>
</feature>
<keyword evidence="5 6" id="KW-1015">Disulfide bond</keyword>
<dbReference type="InterPro" id="IPR001304">
    <property type="entry name" value="C-type_lectin-like"/>
</dbReference>
<dbReference type="InterPro" id="IPR036734">
    <property type="entry name" value="Neur_chan_lig-bd_sf"/>
</dbReference>
<dbReference type="SMART" id="SM00192">
    <property type="entry name" value="LDLa"/>
    <property type="match status" value="1"/>
</dbReference>
<evidence type="ECO:0000256" key="8">
    <source>
        <dbReference type="SAM" id="MobiDB-lite"/>
    </source>
</evidence>
<dbReference type="SUPFAM" id="SSF57424">
    <property type="entry name" value="LDL receptor-like module"/>
    <property type="match status" value="1"/>
</dbReference>
<organism evidence="12 13">
    <name type="scientific">Penaeus vannamei</name>
    <name type="common">Whiteleg shrimp</name>
    <name type="synonym">Litopenaeus vannamei</name>
    <dbReference type="NCBI Taxonomy" id="6689"/>
    <lineage>
        <taxon>Eukaryota</taxon>
        <taxon>Metazoa</taxon>
        <taxon>Ecdysozoa</taxon>
        <taxon>Arthropoda</taxon>
        <taxon>Crustacea</taxon>
        <taxon>Multicrustacea</taxon>
        <taxon>Malacostraca</taxon>
        <taxon>Eumalacostraca</taxon>
        <taxon>Eucarida</taxon>
        <taxon>Decapoda</taxon>
        <taxon>Dendrobranchiata</taxon>
        <taxon>Penaeoidea</taxon>
        <taxon>Penaeidae</taxon>
        <taxon>Penaeus</taxon>
    </lineage>
</organism>
<proteinExistence type="predicted"/>
<feature type="region of interest" description="Disordered" evidence="8">
    <location>
        <begin position="1075"/>
        <end position="1192"/>
    </location>
</feature>
<name>A0A423TXB2_PENVA</name>
<feature type="compositionally biased region" description="Pro residues" evidence="8">
    <location>
        <begin position="981"/>
        <end position="995"/>
    </location>
</feature>
<dbReference type="Pfam" id="PF00059">
    <property type="entry name" value="Lectin_C"/>
    <property type="match status" value="1"/>
</dbReference>
<dbReference type="InterPro" id="IPR002172">
    <property type="entry name" value="LDrepeatLR_classA_rpt"/>
</dbReference>
<dbReference type="InterPro" id="IPR013320">
    <property type="entry name" value="ConA-like_dom_sf"/>
</dbReference>
<feature type="compositionally biased region" description="Low complexity" evidence="8">
    <location>
        <begin position="922"/>
        <end position="932"/>
    </location>
</feature>
<dbReference type="InterPro" id="IPR016186">
    <property type="entry name" value="C-type_lectin-like/link_sf"/>
</dbReference>
<dbReference type="InterPro" id="IPR018000">
    <property type="entry name" value="Neurotransmitter_ion_chnl_CS"/>
</dbReference>
<dbReference type="PROSITE" id="PS00236">
    <property type="entry name" value="NEUROTR_ION_CHANNEL"/>
    <property type="match status" value="1"/>
</dbReference>
<dbReference type="OrthoDB" id="6339877at2759"/>
<comment type="caution">
    <text evidence="12">The sequence shown here is derived from an EMBL/GenBank/DDBJ whole genome shotgun (WGS) entry which is preliminary data.</text>
</comment>
<dbReference type="Gene3D" id="3.10.100.10">
    <property type="entry name" value="Mannose-Binding Protein A, subunit A"/>
    <property type="match status" value="1"/>
</dbReference>
<dbReference type="SUPFAM" id="SSF90112">
    <property type="entry name" value="Neurotransmitter-gated ion-channel transmembrane pore"/>
    <property type="match status" value="1"/>
</dbReference>
<dbReference type="CDD" id="cd00112">
    <property type="entry name" value="LDLa"/>
    <property type="match status" value="1"/>
</dbReference>
<protein>
    <submittedName>
        <fullName evidence="12">Trans-sialidase</fullName>
    </submittedName>
</protein>
<dbReference type="Pfam" id="PF00057">
    <property type="entry name" value="Ldl_recept_a"/>
    <property type="match status" value="1"/>
</dbReference>
<dbReference type="InterPro" id="IPR023415">
    <property type="entry name" value="LDLR_class-A_CS"/>
</dbReference>
<feature type="compositionally biased region" description="Low complexity" evidence="8">
    <location>
        <begin position="1078"/>
        <end position="1099"/>
    </location>
</feature>
<dbReference type="GO" id="GO:0016020">
    <property type="term" value="C:membrane"/>
    <property type="evidence" value="ECO:0007669"/>
    <property type="project" value="UniProtKB-SubCell"/>
</dbReference>
<comment type="subcellular location">
    <subcellularLocation>
        <location evidence="1">Membrane</location>
        <topology evidence="1">Multi-pass membrane protein</topology>
    </subcellularLocation>
</comment>
<sequence length="1192" mass="129693">MCTSSQSTVQILNFQENNIGVATSWALLPAPPSLPSFTLCYSVQVSRYRAAATLFSYAYSDSADNEIVVDYSVGGVALAVRGVWVTAKVWPPPTAWTSVCHTYEGASGAWSLYLGGRYHSNGTLLTSSGSAPGEVRGGGHLILGQDHDSFQGGYQADQSYAGLVANVNLWERVLAPREIRDFATCDLDSSGAVVKWDPSSWKLNDTVRLGSAERTDVCAINATRYTLISEALNYEKATGVCQSLSSSVAVPKSTTQNDQVLAIAKGESRCQQQKGDNIAWLGITDEEKEGAWYVAANGVPLAFSNWKTGSPNGGNMENCAVMLTGKNSGSWADLSCISNYQYCFVCESAGPLTLTLRGLCPLLPYDSRYVAFGYKESRPVFQGYSGSELAWNAKEWQLEHPGKRPRAGLVPPASLNFPVGRREWVVTGGGCTDSQNTTQITLTLTTCGSNHFTCGDGTCVPMSQRCNFQTDCPDETDEERCRTVVFPPGYKRSIPPPHSPGPLPVDIQVGGQGREGRQAKAGHVSSHSSLLVAILALDINTAAMELILDMSVALRWVDPRLTYYNLKVDNVLNTLTLNNLLDIWSPEVAFSNAKGISHTEVDRETKASILRRGASTRGDFSYTEEVDIYEGKENPVTLSRKYSVKYACNFDLAMYPFDKQECHLEFTLSSAPRQYLVLQQLKEQGVRYEGAMNLIEYTIDSVEMVSNDTAESRYSAQMVNIRFRRRYGYYILTIYIPSIFFVSIAYLTTYFRLSNFQVRAIVSLTSMLVLTTLFSQTSSQLPRTSYFKLVDIWMFGAIGCIFCIIVTQTVIDFVYDPQEASPVAKEPPQLITGALPNPCTPQLPYPCTPKTLHSQTPALPNPCTPKPLHSQTPALPKPCTPKPLHPNPLYSLNPCTPKTPATPALPNTASQTPAHPNPATPQTPHQTPATQNCTPKTCTPNLAKPCTPKLPLCTPKPLHSQIPALPNPCTPKSLHSQTPAHPNPCPKTPALPNPPSLHSKTPKPLHTQTLPPKTPVLPNPALPNPCHPKPLPKPLHSQTPALQTPASQTCLQTVPKPLHSQNPCTPKPLHLPNPCTPKPCTKPKTPVLPNPLSQTLQPLTPKPLPSQKPLPPQTPAPPTPHSPTPALPKPLACPKTPAHPQKPLHSQPLALPKPLPLPQNPLALPKPLPHSQTPDTPKPLPTPESLPLSQNS</sequence>
<feature type="transmembrane region" description="Helical" evidence="9">
    <location>
        <begin position="727"/>
        <end position="750"/>
    </location>
</feature>
<dbReference type="SUPFAM" id="SSF56436">
    <property type="entry name" value="C-type lectin-like"/>
    <property type="match status" value="1"/>
</dbReference>
<keyword evidence="4 9" id="KW-0472">Membrane</keyword>
<evidence type="ECO:0000313" key="13">
    <source>
        <dbReference type="Proteomes" id="UP000283509"/>
    </source>
</evidence>
<feature type="domain" description="Pentraxin (PTX)" evidence="11">
    <location>
        <begin position="8"/>
        <end position="218"/>
    </location>
</feature>
<dbReference type="InterPro" id="IPR006202">
    <property type="entry name" value="Neur_chan_lig-bd"/>
</dbReference>
<evidence type="ECO:0000256" key="1">
    <source>
        <dbReference type="ARBA" id="ARBA00004141"/>
    </source>
</evidence>
<evidence type="ECO:0000256" key="9">
    <source>
        <dbReference type="SAM" id="Phobius"/>
    </source>
</evidence>
<dbReference type="Proteomes" id="UP000283509">
    <property type="component" value="Unassembled WGS sequence"/>
</dbReference>
<dbReference type="Gene3D" id="2.60.120.200">
    <property type="match status" value="1"/>
</dbReference>
<dbReference type="PROSITE" id="PS50068">
    <property type="entry name" value="LDLRA_2"/>
    <property type="match status" value="1"/>
</dbReference>